<dbReference type="Proteomes" id="UP000554766">
    <property type="component" value="Unassembled WGS sequence"/>
</dbReference>
<comment type="caution">
    <text evidence="2">The sequence shown here is derived from an EMBL/GenBank/DDBJ whole genome shotgun (WGS) entry which is preliminary data.</text>
</comment>
<protein>
    <submittedName>
        <fullName evidence="2">Uncharacterized protein</fullName>
    </submittedName>
</protein>
<evidence type="ECO:0000313" key="3">
    <source>
        <dbReference type="Proteomes" id="UP000554766"/>
    </source>
</evidence>
<keyword evidence="1" id="KW-0812">Transmembrane</keyword>
<gene>
    <name evidence="2" type="ORF">HC235_09100</name>
</gene>
<accession>A0A7L4PDR8</accession>
<reference evidence="2 3" key="1">
    <citation type="journal article" date="2020" name="Nat. Commun.">
        <title>The structures of two archaeal type IV pili illuminate evolutionary relationships.</title>
        <authorList>
            <person name="Wang F."/>
            <person name="Baquero D.P."/>
            <person name="Su Z."/>
            <person name="Beltran L.C."/>
            <person name="Prangishvili D."/>
            <person name="Krupovic M."/>
            <person name="Egelman E.H."/>
        </authorList>
    </citation>
    <scope>NUCLEOTIDE SEQUENCE [LARGE SCALE GENOMIC DNA]</scope>
    <source>
        <strain evidence="2 3">2GA</strain>
    </source>
</reference>
<keyword evidence="1" id="KW-0472">Membrane</keyword>
<evidence type="ECO:0000313" key="2">
    <source>
        <dbReference type="EMBL" id="NYR16080.1"/>
    </source>
</evidence>
<keyword evidence="3" id="KW-1185">Reference proteome</keyword>
<dbReference type="AlphaFoldDB" id="A0A7L4PDR8"/>
<sequence length="50" mass="5325">MFDVVAVGVLAGLAAYVYNEVYKFVKSSLQLAVAAAVTASAIVFLVYIIR</sequence>
<organism evidence="2 3">
    <name type="scientific">Pyrobaculum arsenaticum</name>
    <dbReference type="NCBI Taxonomy" id="121277"/>
    <lineage>
        <taxon>Archaea</taxon>
        <taxon>Thermoproteota</taxon>
        <taxon>Thermoprotei</taxon>
        <taxon>Thermoproteales</taxon>
        <taxon>Thermoproteaceae</taxon>
        <taxon>Pyrobaculum</taxon>
    </lineage>
</organism>
<name>A0A7L4PDR8_9CREN</name>
<keyword evidence="1" id="KW-1133">Transmembrane helix</keyword>
<evidence type="ECO:0000256" key="1">
    <source>
        <dbReference type="SAM" id="Phobius"/>
    </source>
</evidence>
<feature type="transmembrane region" description="Helical" evidence="1">
    <location>
        <begin position="29"/>
        <end position="49"/>
    </location>
</feature>
<dbReference type="GeneID" id="44139613"/>
<dbReference type="RefSeq" id="WP_164905957.1">
    <property type="nucleotide sequence ID" value="NZ_JAAVJF010000004.1"/>
</dbReference>
<dbReference type="EMBL" id="JAAVJF010000004">
    <property type="protein sequence ID" value="NYR16080.1"/>
    <property type="molecule type" value="Genomic_DNA"/>
</dbReference>
<proteinExistence type="predicted"/>